<evidence type="ECO:0000313" key="4">
    <source>
        <dbReference type="Proteomes" id="UP000741863"/>
    </source>
</evidence>
<keyword evidence="2" id="KW-0732">Signal</keyword>
<dbReference type="Proteomes" id="UP000741863">
    <property type="component" value="Unassembled WGS sequence"/>
</dbReference>
<organism evidence="3 4">
    <name type="scientific">Geomicrobium sediminis</name>
    <dbReference type="NCBI Taxonomy" id="1347788"/>
    <lineage>
        <taxon>Bacteria</taxon>
        <taxon>Bacillati</taxon>
        <taxon>Bacillota</taxon>
        <taxon>Bacilli</taxon>
        <taxon>Bacillales</taxon>
        <taxon>Geomicrobium</taxon>
    </lineage>
</organism>
<accession>A0ABS2PBS7</accession>
<dbReference type="RefSeq" id="WP_239575400.1">
    <property type="nucleotide sequence ID" value="NZ_JAFBEC010000005.1"/>
</dbReference>
<reference evidence="3 4" key="1">
    <citation type="submission" date="2021-01" db="EMBL/GenBank/DDBJ databases">
        <title>Genomic Encyclopedia of Type Strains, Phase IV (KMG-IV): sequencing the most valuable type-strain genomes for metagenomic binning, comparative biology and taxonomic classification.</title>
        <authorList>
            <person name="Goeker M."/>
        </authorList>
    </citation>
    <scope>NUCLEOTIDE SEQUENCE [LARGE SCALE GENOMIC DNA]</scope>
    <source>
        <strain evidence="3 4">DSM 25540</strain>
    </source>
</reference>
<dbReference type="InterPro" id="IPR005064">
    <property type="entry name" value="BUG"/>
</dbReference>
<comment type="caution">
    <text evidence="3">The sequence shown here is derived from an EMBL/GenBank/DDBJ whole genome shotgun (WGS) entry which is preliminary data.</text>
</comment>
<dbReference type="InterPro" id="IPR042100">
    <property type="entry name" value="Bug_dom1"/>
</dbReference>
<keyword evidence="4" id="KW-1185">Reference proteome</keyword>
<keyword evidence="3" id="KW-0675">Receptor</keyword>
<sequence length="325" mass="35409">MWKKIAMMSSALLVVVACSNSSGSSPESFPEQAIEIIAPATPGGGWDMTARSIQRAMNADGSVDQDITVVNKPGGGGEVGWQYLNQQDGHFAAVNSSLLVTGNLLDQSDLTHEDFTPLAMLSTEWLAVATHRDAGFSDGTELMDQLREDPQSLTIGVSPSLGSGNHLAFVQAAVESGVDPTELQFLVYSSGGDIMNALLGGHIDVTSNSMSDLSEQYEVGEIDILAVTSPERLESFPDIPTWEEQGIDMVFPHWRGIMGPADMPEHEVEAWDEWLSNMVETDEWQTVLDNYDLEDFYMSSGETGQFFEEQQDFFAEIIEQAGLSP</sequence>
<dbReference type="PANTHER" id="PTHR42928:SF3">
    <property type="entry name" value="UPF0065 PROTEIN YFLP"/>
    <property type="match status" value="1"/>
</dbReference>
<feature type="chain" id="PRO_5045244928" evidence="2">
    <location>
        <begin position="25"/>
        <end position="325"/>
    </location>
</feature>
<protein>
    <submittedName>
        <fullName evidence="3">Tripartite-type tricarboxylate transporter receptor subunit TctC</fullName>
    </submittedName>
</protein>
<comment type="similarity">
    <text evidence="1">Belongs to the UPF0065 (bug) family.</text>
</comment>
<evidence type="ECO:0000313" key="3">
    <source>
        <dbReference type="EMBL" id="MBM7632801.1"/>
    </source>
</evidence>
<dbReference type="CDD" id="cd07012">
    <property type="entry name" value="PBP2_Bug_TTT"/>
    <property type="match status" value="1"/>
</dbReference>
<feature type="signal peptide" evidence="2">
    <location>
        <begin position="1"/>
        <end position="24"/>
    </location>
</feature>
<dbReference type="EMBL" id="JAFBEC010000005">
    <property type="protein sequence ID" value="MBM7632801.1"/>
    <property type="molecule type" value="Genomic_DNA"/>
</dbReference>
<dbReference type="Pfam" id="PF03401">
    <property type="entry name" value="TctC"/>
    <property type="match status" value="1"/>
</dbReference>
<evidence type="ECO:0000256" key="1">
    <source>
        <dbReference type="ARBA" id="ARBA00006987"/>
    </source>
</evidence>
<gene>
    <name evidence="3" type="ORF">JOD17_001895</name>
</gene>
<dbReference type="PIRSF" id="PIRSF017082">
    <property type="entry name" value="YflP"/>
    <property type="match status" value="1"/>
</dbReference>
<proteinExistence type="inferred from homology"/>
<dbReference type="Gene3D" id="3.40.190.10">
    <property type="entry name" value="Periplasmic binding protein-like II"/>
    <property type="match status" value="1"/>
</dbReference>
<dbReference type="Gene3D" id="3.40.190.150">
    <property type="entry name" value="Bordetella uptake gene, domain 1"/>
    <property type="match status" value="1"/>
</dbReference>
<dbReference type="PROSITE" id="PS51257">
    <property type="entry name" value="PROKAR_LIPOPROTEIN"/>
    <property type="match status" value="1"/>
</dbReference>
<dbReference type="SUPFAM" id="SSF53850">
    <property type="entry name" value="Periplasmic binding protein-like II"/>
    <property type="match status" value="1"/>
</dbReference>
<name>A0ABS2PBS7_9BACL</name>
<dbReference type="PANTHER" id="PTHR42928">
    <property type="entry name" value="TRICARBOXYLATE-BINDING PROTEIN"/>
    <property type="match status" value="1"/>
</dbReference>
<evidence type="ECO:0000256" key="2">
    <source>
        <dbReference type="SAM" id="SignalP"/>
    </source>
</evidence>